<evidence type="ECO:0000256" key="1">
    <source>
        <dbReference type="ARBA" id="ARBA00005869"/>
    </source>
</evidence>
<keyword evidence="3 5" id="KW-0560">Oxidoreductase</keyword>
<evidence type="ECO:0000256" key="5">
    <source>
        <dbReference type="RuleBase" id="RU364054"/>
    </source>
</evidence>
<dbReference type="GO" id="GO:0010133">
    <property type="term" value="P:L-proline catabolic process to L-glutamate"/>
    <property type="evidence" value="ECO:0007669"/>
    <property type="project" value="TreeGrafter"/>
</dbReference>
<dbReference type="Proteomes" id="UP000249619">
    <property type="component" value="Unassembled WGS sequence"/>
</dbReference>
<protein>
    <recommendedName>
        <fullName evidence="2 5">Proline dehydrogenase</fullName>
        <ecNumber evidence="2 5">1.5.5.2</ecNumber>
    </recommendedName>
</protein>
<evidence type="ECO:0000256" key="4">
    <source>
        <dbReference type="ARBA" id="ARBA00023062"/>
    </source>
</evidence>
<dbReference type="GO" id="GO:0004657">
    <property type="term" value="F:proline dehydrogenase activity"/>
    <property type="evidence" value="ECO:0007669"/>
    <property type="project" value="UniProtKB-EC"/>
</dbReference>
<dbReference type="AlphaFoldDB" id="A0A364NGG7"/>
<dbReference type="SUPFAM" id="SSF51730">
    <property type="entry name" value="FAD-linked oxidoreductase"/>
    <property type="match status" value="1"/>
</dbReference>
<dbReference type="OrthoDB" id="5464at2759"/>
<dbReference type="Pfam" id="PF01619">
    <property type="entry name" value="Pro_dh"/>
    <property type="match status" value="1"/>
</dbReference>
<dbReference type="EMBL" id="QGDH01000003">
    <property type="protein sequence ID" value="RAR16360.1"/>
    <property type="molecule type" value="Genomic_DNA"/>
</dbReference>
<keyword evidence="8" id="KW-1185">Reference proteome</keyword>
<dbReference type="EC" id="1.5.5.2" evidence="2 5"/>
<gene>
    <name evidence="7" type="ORF">DDE83_000233</name>
</gene>
<dbReference type="Gene3D" id="3.20.20.220">
    <property type="match status" value="1"/>
</dbReference>
<dbReference type="GO" id="GO:0071949">
    <property type="term" value="F:FAD binding"/>
    <property type="evidence" value="ECO:0007669"/>
    <property type="project" value="TreeGrafter"/>
</dbReference>
<feature type="domain" description="Proline dehydrogenase" evidence="6">
    <location>
        <begin position="133"/>
        <end position="451"/>
    </location>
</feature>
<sequence>MLQPRLGGATLRCVASRKSLVNGFTGFGYRLSSTTALPRTKEMVTGTPSHQRSQYPLSAMPTNMLLRSLFIATVSSNKFLLTPSLHLLSFFSKPDRSFLFNVDRNPVLKAILKRILYNQFCAGETEQETRACVKQLKDLGFKGVILTYAKEMVFDHKTASANHHTSDKFVDEKAVPAHDTEVEAWRAGTLRTLDLISEGDILALKTTGGGPAVSAAFSKGQLAPPQMLSALDEIATKCKERGIQIIVDAESQHWQAGIARTTLELMRKFNRDGKAVIYNTYQAYLKATPAVLAHHMAEAEKDGFTLGLKLVRGAYMTSDDRSLIHDTKQDTDDAYNSIAQGALRQQIGLFGAPGAHARAFPSVNLFLASHNRDSVFEANKLHRQRAQARLPTVPVAYGQLHGMSDEVSFSLLTQKSETGLPPEVLKCTTWGSMGECVGYLLRRAVENRDAVLRTKDEFAALRREARRRFFWA</sequence>
<evidence type="ECO:0000313" key="8">
    <source>
        <dbReference type="Proteomes" id="UP000249619"/>
    </source>
</evidence>
<comment type="cofactor">
    <cofactor evidence="5">
        <name>FAD</name>
        <dbReference type="ChEBI" id="CHEBI:57692"/>
    </cofactor>
</comment>
<accession>A0A364NGG7</accession>
<proteinExistence type="inferred from homology"/>
<comment type="similarity">
    <text evidence="1 5">Belongs to the proline oxidase family.</text>
</comment>
<dbReference type="InterPro" id="IPR029041">
    <property type="entry name" value="FAD-linked_oxidoreductase-like"/>
</dbReference>
<dbReference type="GO" id="GO:0005739">
    <property type="term" value="C:mitochondrion"/>
    <property type="evidence" value="ECO:0007669"/>
    <property type="project" value="TreeGrafter"/>
</dbReference>
<keyword evidence="5" id="KW-0274">FAD</keyword>
<evidence type="ECO:0000256" key="2">
    <source>
        <dbReference type="ARBA" id="ARBA00012695"/>
    </source>
</evidence>
<dbReference type="PANTHER" id="PTHR13914:SF0">
    <property type="entry name" value="PROLINE DEHYDROGENASE 1, MITOCHONDRIAL"/>
    <property type="match status" value="1"/>
</dbReference>
<comment type="caution">
    <text evidence="7">The sequence shown here is derived from an EMBL/GenBank/DDBJ whole genome shotgun (WGS) entry which is preliminary data.</text>
</comment>
<organism evidence="7 8">
    <name type="scientific">Stemphylium lycopersici</name>
    <name type="common">Tomato gray leaf spot disease fungus</name>
    <name type="synonym">Thyrospora lycopersici</name>
    <dbReference type="NCBI Taxonomy" id="183478"/>
    <lineage>
        <taxon>Eukaryota</taxon>
        <taxon>Fungi</taxon>
        <taxon>Dikarya</taxon>
        <taxon>Ascomycota</taxon>
        <taxon>Pezizomycotina</taxon>
        <taxon>Dothideomycetes</taxon>
        <taxon>Pleosporomycetidae</taxon>
        <taxon>Pleosporales</taxon>
        <taxon>Pleosporineae</taxon>
        <taxon>Pleosporaceae</taxon>
        <taxon>Stemphylium</taxon>
    </lineage>
</organism>
<dbReference type="STRING" id="183478.A0A364NGG7"/>
<name>A0A364NGG7_STELY</name>
<keyword evidence="5" id="KW-0285">Flavoprotein</keyword>
<dbReference type="InterPro" id="IPR015659">
    <property type="entry name" value="Proline_oxidase"/>
</dbReference>
<evidence type="ECO:0000313" key="7">
    <source>
        <dbReference type="EMBL" id="RAR16360.1"/>
    </source>
</evidence>
<evidence type="ECO:0000259" key="6">
    <source>
        <dbReference type="Pfam" id="PF01619"/>
    </source>
</evidence>
<dbReference type="PANTHER" id="PTHR13914">
    <property type="entry name" value="PROLINE OXIDASE"/>
    <property type="match status" value="1"/>
</dbReference>
<dbReference type="InterPro" id="IPR002872">
    <property type="entry name" value="Proline_DH_dom"/>
</dbReference>
<comment type="function">
    <text evidence="5">Converts proline to delta-1-pyrroline-5-carboxylate.</text>
</comment>
<comment type="catalytic activity">
    <reaction evidence="5">
        <text>L-proline + a quinone = (S)-1-pyrroline-5-carboxylate + a quinol + H(+)</text>
        <dbReference type="Rhea" id="RHEA:23784"/>
        <dbReference type="ChEBI" id="CHEBI:15378"/>
        <dbReference type="ChEBI" id="CHEBI:17388"/>
        <dbReference type="ChEBI" id="CHEBI:24646"/>
        <dbReference type="ChEBI" id="CHEBI:60039"/>
        <dbReference type="ChEBI" id="CHEBI:132124"/>
        <dbReference type="EC" id="1.5.5.2"/>
    </reaction>
</comment>
<evidence type="ECO:0000256" key="3">
    <source>
        <dbReference type="ARBA" id="ARBA00023002"/>
    </source>
</evidence>
<keyword evidence="4 5" id="KW-0642">Proline metabolism</keyword>
<reference evidence="8" key="1">
    <citation type="submission" date="2018-05" db="EMBL/GenBank/DDBJ databases">
        <title>Draft genome sequence of Stemphylium lycopersici strain CIDEFI 213.</title>
        <authorList>
            <person name="Medina R."/>
            <person name="Franco M.E.E."/>
            <person name="Lucentini C.G."/>
            <person name="Saparrat M.C.N."/>
            <person name="Balatti P.A."/>
        </authorList>
    </citation>
    <scope>NUCLEOTIDE SEQUENCE [LARGE SCALE GENOMIC DNA]</scope>
    <source>
        <strain evidence="8">CIDEFI 213</strain>
    </source>
</reference>